<organism evidence="1">
    <name type="scientific">Salmonella enterica</name>
    <name type="common">Salmonella choleraesuis</name>
    <dbReference type="NCBI Taxonomy" id="28901"/>
    <lineage>
        <taxon>Bacteria</taxon>
        <taxon>Pseudomonadati</taxon>
        <taxon>Pseudomonadota</taxon>
        <taxon>Gammaproteobacteria</taxon>
        <taxon>Enterobacterales</taxon>
        <taxon>Enterobacteriaceae</taxon>
        <taxon>Salmonella</taxon>
    </lineage>
</organism>
<dbReference type="InterPro" id="IPR009061">
    <property type="entry name" value="DNA-bd_dom_put_sf"/>
</dbReference>
<dbReference type="RefSeq" id="WP_157701181.1">
    <property type="nucleotide sequence ID" value="NZ_BCOB01000071.1"/>
</dbReference>
<sequence>MENYSDNQLSDFELSKVRELVILYINKDASEAELRKLLKDPETQKEVRNSIVTKRYSFYSINQVAKVTGLSRSTILRMEAAGDFPVGVELSSNRKGYLSSDVDSWARVRMLTAVGKRLLKRNPYPMNAPDVPMATYSQRPKENNI</sequence>
<protein>
    <submittedName>
        <fullName evidence="1">AlpA family phage regulatory protein</fullName>
    </submittedName>
</protein>
<dbReference type="SUPFAM" id="SSF46955">
    <property type="entry name" value="Putative DNA-binding domain"/>
    <property type="match status" value="1"/>
</dbReference>
<dbReference type="EMBL" id="DAAUOZ010000001">
    <property type="protein sequence ID" value="HAF2549527.1"/>
    <property type="molecule type" value="Genomic_DNA"/>
</dbReference>
<accession>A0A744J0P6</accession>
<proteinExistence type="predicted"/>
<dbReference type="AlphaFoldDB" id="A0A744J0P6"/>
<reference evidence="1" key="1">
    <citation type="journal article" date="2018" name="Genome Biol.">
        <title>SKESA: strategic k-mer extension for scrupulous assemblies.</title>
        <authorList>
            <person name="Souvorov A."/>
            <person name="Agarwala R."/>
            <person name="Lipman D.J."/>
        </authorList>
    </citation>
    <scope>NUCLEOTIDE SEQUENCE</scope>
    <source>
        <strain evidence="1">MA.NL_L19</strain>
    </source>
</reference>
<dbReference type="InterPro" id="IPR010260">
    <property type="entry name" value="AlpA"/>
</dbReference>
<gene>
    <name evidence="1" type="ORF">G8N34_000504</name>
</gene>
<comment type="caution">
    <text evidence="1">The sequence shown here is derived from an EMBL/GenBank/DDBJ whole genome shotgun (WGS) entry which is preliminary data.</text>
</comment>
<reference evidence="1" key="2">
    <citation type="submission" date="2020-02" db="EMBL/GenBank/DDBJ databases">
        <authorList>
            <consortium name="NCBI Pathogen Detection Project"/>
        </authorList>
    </citation>
    <scope>NUCLEOTIDE SEQUENCE</scope>
    <source>
        <strain evidence="1">MA.NL_L19</strain>
    </source>
</reference>
<name>A0A744J0P6_SALER</name>
<evidence type="ECO:0000313" key="1">
    <source>
        <dbReference type="EMBL" id="HAF2549527.1"/>
    </source>
</evidence>
<dbReference type="Pfam" id="PF05930">
    <property type="entry name" value="Phage_AlpA"/>
    <property type="match status" value="1"/>
</dbReference>